<evidence type="ECO:0000256" key="4">
    <source>
        <dbReference type="ARBA" id="ARBA00022989"/>
    </source>
</evidence>
<dbReference type="Proteomes" id="UP000838160">
    <property type="component" value="Unassembled WGS sequence"/>
</dbReference>
<feature type="transmembrane region" description="Helical" evidence="6">
    <location>
        <begin position="38"/>
        <end position="64"/>
    </location>
</feature>
<sequence>MNLTELFSLLTITTITIITPGPDFLIVSRNSIVGSRRAGIITAFGVSTAIWVHITYSICIIRLASVHSDFIMDIMKYCGASYLFYLGYLSLRSSQPSAGQLKNKKRENYWIQGFLNNLFNPKATLFFISVFSQVISTDTVLLDQIKYGLVITAICLSWFTIVPFLLTTERVAPSMNKVLKPLEKLAGILFIAYSLNTFLIL</sequence>
<dbReference type="PANTHER" id="PTHR30086:SF21">
    <property type="entry name" value="TRANSPORT PROTEIN"/>
    <property type="match status" value="1"/>
</dbReference>
<feature type="transmembrane region" description="Helical" evidence="6">
    <location>
        <begin position="109"/>
        <end position="135"/>
    </location>
</feature>
<feature type="transmembrane region" description="Helical" evidence="6">
    <location>
        <begin position="6"/>
        <end position="26"/>
    </location>
</feature>
<proteinExistence type="predicted"/>
<name>A0ABN8DP59_9VIBR</name>
<keyword evidence="5 6" id="KW-0472">Membrane</keyword>
<organism evidence="7 8">
    <name type="scientific">Vibrio hippocampi</name>
    <dbReference type="NCBI Taxonomy" id="654686"/>
    <lineage>
        <taxon>Bacteria</taxon>
        <taxon>Pseudomonadati</taxon>
        <taxon>Pseudomonadota</taxon>
        <taxon>Gammaproteobacteria</taxon>
        <taxon>Vibrionales</taxon>
        <taxon>Vibrionaceae</taxon>
        <taxon>Vibrio</taxon>
    </lineage>
</organism>
<dbReference type="Pfam" id="PF01810">
    <property type="entry name" value="LysE"/>
    <property type="match status" value="1"/>
</dbReference>
<evidence type="ECO:0000256" key="6">
    <source>
        <dbReference type="SAM" id="Phobius"/>
    </source>
</evidence>
<feature type="transmembrane region" description="Helical" evidence="6">
    <location>
        <begin position="70"/>
        <end position="88"/>
    </location>
</feature>
<keyword evidence="2" id="KW-1003">Cell membrane</keyword>
<dbReference type="EMBL" id="CAKLCM010000003">
    <property type="protein sequence ID" value="CAH0529733.1"/>
    <property type="molecule type" value="Genomic_DNA"/>
</dbReference>
<evidence type="ECO:0000256" key="2">
    <source>
        <dbReference type="ARBA" id="ARBA00022475"/>
    </source>
</evidence>
<evidence type="ECO:0000256" key="5">
    <source>
        <dbReference type="ARBA" id="ARBA00023136"/>
    </source>
</evidence>
<gene>
    <name evidence="7" type="primary">rhtC_3</name>
    <name evidence="7" type="ORF">VHP8226_03489</name>
</gene>
<keyword evidence="3 6" id="KW-0812">Transmembrane</keyword>
<evidence type="ECO:0000256" key="3">
    <source>
        <dbReference type="ARBA" id="ARBA00022692"/>
    </source>
</evidence>
<evidence type="ECO:0000313" key="8">
    <source>
        <dbReference type="Proteomes" id="UP000838160"/>
    </source>
</evidence>
<comment type="caution">
    <text evidence="7">The sequence shown here is derived from an EMBL/GenBank/DDBJ whole genome shotgun (WGS) entry which is preliminary data.</text>
</comment>
<evidence type="ECO:0000256" key="1">
    <source>
        <dbReference type="ARBA" id="ARBA00004651"/>
    </source>
</evidence>
<reference evidence="7" key="1">
    <citation type="submission" date="2021-12" db="EMBL/GenBank/DDBJ databases">
        <authorList>
            <person name="Rodrigo-Torres L."/>
            <person name="Arahal R. D."/>
            <person name="Lucena T."/>
        </authorList>
    </citation>
    <scope>NUCLEOTIDE SEQUENCE</scope>
    <source>
        <strain evidence="7">CECT 8226</strain>
    </source>
</reference>
<protein>
    <submittedName>
        <fullName evidence="7">Threonine efflux protein</fullName>
    </submittedName>
</protein>
<dbReference type="RefSeq" id="WP_237486309.1">
    <property type="nucleotide sequence ID" value="NZ_CAKLCM010000003.1"/>
</dbReference>
<dbReference type="InterPro" id="IPR001123">
    <property type="entry name" value="LeuE-type"/>
</dbReference>
<evidence type="ECO:0000313" key="7">
    <source>
        <dbReference type="EMBL" id="CAH0529733.1"/>
    </source>
</evidence>
<keyword evidence="8" id="KW-1185">Reference proteome</keyword>
<comment type="subcellular location">
    <subcellularLocation>
        <location evidence="1">Cell membrane</location>
        <topology evidence="1">Multi-pass membrane protein</topology>
    </subcellularLocation>
</comment>
<keyword evidence="4 6" id="KW-1133">Transmembrane helix</keyword>
<accession>A0ABN8DP59</accession>
<feature type="transmembrane region" description="Helical" evidence="6">
    <location>
        <begin position="147"/>
        <end position="166"/>
    </location>
</feature>
<dbReference type="PANTHER" id="PTHR30086">
    <property type="entry name" value="ARGININE EXPORTER PROTEIN ARGO"/>
    <property type="match status" value="1"/>
</dbReference>